<feature type="domain" description="Solute-binding protein family 3/N-terminal" evidence="12">
    <location>
        <begin position="36"/>
        <end position="363"/>
    </location>
</feature>
<evidence type="ECO:0000256" key="10">
    <source>
        <dbReference type="SAM" id="Phobius"/>
    </source>
</evidence>
<comment type="subcellular location">
    <subcellularLocation>
        <location evidence="1">Membrane</location>
        <topology evidence="1">Multi-pass membrane protein</topology>
    </subcellularLocation>
</comment>
<dbReference type="SUPFAM" id="SSF53850">
    <property type="entry name" value="Periplasmic binding protein-like II"/>
    <property type="match status" value="1"/>
</dbReference>
<keyword evidence="8" id="KW-0325">Glycoprotein</keyword>
<keyword evidence="3 10" id="KW-0812">Transmembrane</keyword>
<keyword evidence="5" id="KW-0406">Ion transport</keyword>
<keyword evidence="2" id="KW-0813">Transport</keyword>
<dbReference type="PRINTS" id="PR00169">
    <property type="entry name" value="KCHANNEL"/>
</dbReference>
<evidence type="ECO:0000256" key="8">
    <source>
        <dbReference type="ARBA" id="ARBA00023180"/>
    </source>
</evidence>
<name>A0A0F7KVV0_9SPHN</name>
<dbReference type="EMBL" id="CP011452">
    <property type="protein sequence ID" value="AKH43306.1"/>
    <property type="molecule type" value="Genomic_DNA"/>
</dbReference>
<dbReference type="SMART" id="SM00062">
    <property type="entry name" value="PBPb"/>
    <property type="match status" value="1"/>
</dbReference>
<evidence type="ECO:0000313" key="14">
    <source>
        <dbReference type="EMBL" id="AKH43306.1"/>
    </source>
</evidence>
<feature type="transmembrane region" description="Helical" evidence="10">
    <location>
        <begin position="210"/>
        <end position="231"/>
    </location>
</feature>
<dbReference type="SMART" id="SM00079">
    <property type="entry name" value="PBPe"/>
    <property type="match status" value="1"/>
</dbReference>
<protein>
    <submittedName>
        <fullName evidence="14">Glutamine-binding periplasmic protein</fullName>
    </submittedName>
</protein>
<organism evidence="14 15">
    <name type="scientific">Croceibacterium atlanticum</name>
    <dbReference type="NCBI Taxonomy" id="1267766"/>
    <lineage>
        <taxon>Bacteria</taxon>
        <taxon>Pseudomonadati</taxon>
        <taxon>Pseudomonadota</taxon>
        <taxon>Alphaproteobacteria</taxon>
        <taxon>Sphingomonadales</taxon>
        <taxon>Erythrobacteraceae</taxon>
        <taxon>Croceibacterium</taxon>
    </lineage>
</organism>
<keyword evidence="9" id="KW-0407">Ion channel</keyword>
<dbReference type="Gene3D" id="3.40.190.10">
    <property type="entry name" value="Periplasmic binding protein-like II"/>
    <property type="match status" value="3"/>
</dbReference>
<dbReference type="STRING" id="1267766.WYH_02274"/>
<dbReference type="OrthoDB" id="9799090at2"/>
<keyword evidence="4 10" id="KW-1133">Transmembrane helix</keyword>
<dbReference type="Gene3D" id="1.10.287.70">
    <property type="match status" value="1"/>
</dbReference>
<dbReference type="SUPFAM" id="SSF81324">
    <property type="entry name" value="Voltage-gated potassium channels"/>
    <property type="match status" value="1"/>
</dbReference>
<evidence type="ECO:0000256" key="3">
    <source>
        <dbReference type="ARBA" id="ARBA00022692"/>
    </source>
</evidence>
<sequence>MPIFTARALLARLFIMAAAFAALCLPQVAAAQDDGPMRIATREAPPFAIKDANGEWHGLAIDLWRNIAEQRGYEYRLVETDLADMIDGVAAGEYDASVGALTITAEREERVDFTHPFYATGFGIVTRKSPTAWFSLVENFFTMDFLKAVLALSALLLFVGMLFWLAERKRNTEEFADDIKGIGSGFWFSAVTMTTVGYGDKAPRTAAGKMIALVWMFAAIIIISTFTGMIASSLTTGRLAGSVSGPDDLPKVTVGSIEESASDVWLASEGIAFTHFETVEAGMDALRDGEIEAFVYDEPLLRYLVRNSYPHKLRMLPGTFGRQDYGIALPQDSPLREAADISLLEYIEGPIWRAEIRETLGRD</sequence>
<evidence type="ECO:0000256" key="11">
    <source>
        <dbReference type="SAM" id="SignalP"/>
    </source>
</evidence>
<dbReference type="InterPro" id="IPR001320">
    <property type="entry name" value="Iontro_rcpt_C"/>
</dbReference>
<evidence type="ECO:0000256" key="5">
    <source>
        <dbReference type="ARBA" id="ARBA00023065"/>
    </source>
</evidence>
<evidence type="ECO:0000259" key="13">
    <source>
        <dbReference type="SMART" id="SM00079"/>
    </source>
</evidence>
<evidence type="ECO:0000256" key="6">
    <source>
        <dbReference type="ARBA" id="ARBA00023136"/>
    </source>
</evidence>
<keyword evidence="6 10" id="KW-0472">Membrane</keyword>
<evidence type="ECO:0000256" key="4">
    <source>
        <dbReference type="ARBA" id="ARBA00022989"/>
    </source>
</evidence>
<dbReference type="GO" id="GO:0015276">
    <property type="term" value="F:ligand-gated monoatomic ion channel activity"/>
    <property type="evidence" value="ECO:0007669"/>
    <property type="project" value="InterPro"/>
</dbReference>
<keyword evidence="11" id="KW-0732">Signal</keyword>
<dbReference type="KEGG" id="aay:WYH_02274"/>
<reference evidence="14" key="1">
    <citation type="submission" date="2015-05" db="EMBL/GenBank/DDBJ databases">
        <title>The complete genome of Altererythrobacter atlanticus strain 26DY36.</title>
        <authorList>
            <person name="Wu Y.-H."/>
            <person name="Cheng H."/>
            <person name="Wu X.-W."/>
        </authorList>
    </citation>
    <scope>NUCLEOTIDE SEQUENCE [LARGE SCALE GENOMIC DNA]</scope>
    <source>
        <strain evidence="14">26DY36</strain>
    </source>
</reference>
<keyword evidence="7" id="KW-0675">Receptor</keyword>
<dbReference type="Proteomes" id="UP000034392">
    <property type="component" value="Chromosome"/>
</dbReference>
<feature type="transmembrane region" description="Helical" evidence="10">
    <location>
        <begin position="145"/>
        <end position="166"/>
    </location>
</feature>
<evidence type="ECO:0000256" key="1">
    <source>
        <dbReference type="ARBA" id="ARBA00004141"/>
    </source>
</evidence>
<gene>
    <name evidence="14" type="primary">glnH</name>
    <name evidence="14" type="ORF">WYH_02274</name>
</gene>
<feature type="domain" description="Ionotropic glutamate receptor C-terminal" evidence="13">
    <location>
        <begin position="37"/>
        <end position="354"/>
    </location>
</feature>
<dbReference type="InterPro" id="IPR015683">
    <property type="entry name" value="Ionotropic_Glu_rcpt"/>
</dbReference>
<evidence type="ECO:0000256" key="9">
    <source>
        <dbReference type="ARBA" id="ARBA00023303"/>
    </source>
</evidence>
<evidence type="ECO:0000256" key="7">
    <source>
        <dbReference type="ARBA" id="ARBA00023170"/>
    </source>
</evidence>
<dbReference type="Pfam" id="PF00497">
    <property type="entry name" value="SBP_bac_3"/>
    <property type="match status" value="1"/>
</dbReference>
<evidence type="ECO:0000256" key="2">
    <source>
        <dbReference type="ARBA" id="ARBA00022448"/>
    </source>
</evidence>
<feature type="signal peptide" evidence="11">
    <location>
        <begin position="1"/>
        <end position="21"/>
    </location>
</feature>
<dbReference type="GO" id="GO:0016020">
    <property type="term" value="C:membrane"/>
    <property type="evidence" value="ECO:0007669"/>
    <property type="project" value="UniProtKB-SubCell"/>
</dbReference>
<feature type="chain" id="PRO_5002518427" evidence="11">
    <location>
        <begin position="22"/>
        <end position="363"/>
    </location>
</feature>
<dbReference type="PANTHER" id="PTHR18966">
    <property type="entry name" value="IONOTROPIC GLUTAMATE RECEPTOR"/>
    <property type="match status" value="1"/>
</dbReference>
<proteinExistence type="predicted"/>
<dbReference type="AlphaFoldDB" id="A0A0F7KVV0"/>
<dbReference type="InterPro" id="IPR001638">
    <property type="entry name" value="Solute-binding_3/MltF_N"/>
</dbReference>
<keyword evidence="15" id="KW-1185">Reference proteome</keyword>
<accession>A0A0F7KVV0</accession>
<evidence type="ECO:0000313" key="15">
    <source>
        <dbReference type="Proteomes" id="UP000034392"/>
    </source>
</evidence>
<dbReference type="PATRIC" id="fig|1267766.3.peg.2301"/>
<evidence type="ECO:0000259" key="12">
    <source>
        <dbReference type="SMART" id="SM00062"/>
    </source>
</evidence>